<dbReference type="InterPro" id="IPR055335">
    <property type="entry name" value="Ucp6/RUP1"/>
</dbReference>
<dbReference type="GeneID" id="27727975"/>
<feature type="region of interest" description="Disordered" evidence="2">
    <location>
        <begin position="743"/>
        <end position="849"/>
    </location>
</feature>
<dbReference type="EMBL" id="JOWA01000132">
    <property type="protein sequence ID" value="KEZ39936.1"/>
    <property type="molecule type" value="Genomic_DNA"/>
</dbReference>
<dbReference type="OMA" id="WAMTLFN"/>
<dbReference type="OrthoDB" id="4489171at2759"/>
<evidence type="ECO:0000313" key="4">
    <source>
        <dbReference type="Proteomes" id="UP000028545"/>
    </source>
</evidence>
<feature type="compositionally biased region" description="Basic and acidic residues" evidence="2">
    <location>
        <begin position="813"/>
        <end position="849"/>
    </location>
</feature>
<gene>
    <name evidence="3" type="ORF">SAPIO_CDS8903</name>
</gene>
<dbReference type="HOGENOM" id="CLU_005620_1_1_1"/>
<feature type="coiled-coil region" evidence="1">
    <location>
        <begin position="538"/>
        <end position="572"/>
    </location>
</feature>
<accession>A0A084FXX4</accession>
<organism evidence="3 4">
    <name type="scientific">Pseudallescheria apiosperma</name>
    <name type="common">Scedosporium apiospermum</name>
    <dbReference type="NCBI Taxonomy" id="563466"/>
    <lineage>
        <taxon>Eukaryota</taxon>
        <taxon>Fungi</taxon>
        <taxon>Dikarya</taxon>
        <taxon>Ascomycota</taxon>
        <taxon>Pezizomycotina</taxon>
        <taxon>Sordariomycetes</taxon>
        <taxon>Hypocreomycetidae</taxon>
        <taxon>Microascales</taxon>
        <taxon>Microascaceae</taxon>
        <taxon>Scedosporium</taxon>
    </lineage>
</organism>
<dbReference type="VEuPathDB" id="FungiDB:SAPIO_CDS8903"/>
<comment type="caution">
    <text evidence="3">The sequence shown here is derived from an EMBL/GenBank/DDBJ whole genome shotgun (WGS) entry which is preliminary data.</text>
</comment>
<dbReference type="AlphaFoldDB" id="A0A084FXX4"/>
<protein>
    <recommendedName>
        <fullName evidence="5">Ubiquitin interaction domain-containing protein</fullName>
    </recommendedName>
</protein>
<keyword evidence="4" id="KW-1185">Reference proteome</keyword>
<dbReference type="PANTHER" id="PTHR39597">
    <property type="entry name" value="UBA DOMAIN-CONTAINING PROTEIN RUP1"/>
    <property type="match status" value="1"/>
</dbReference>
<keyword evidence="1" id="KW-0175">Coiled coil</keyword>
<evidence type="ECO:0000313" key="3">
    <source>
        <dbReference type="EMBL" id="KEZ39936.1"/>
    </source>
</evidence>
<dbReference type="RefSeq" id="XP_016639735.1">
    <property type="nucleotide sequence ID" value="XM_016790432.1"/>
</dbReference>
<dbReference type="KEGG" id="sapo:SAPIO_CDS8903"/>
<proteinExistence type="predicted"/>
<feature type="region of interest" description="Disordered" evidence="2">
    <location>
        <begin position="64"/>
        <end position="130"/>
    </location>
</feature>
<evidence type="ECO:0008006" key="5">
    <source>
        <dbReference type="Google" id="ProtNLM"/>
    </source>
</evidence>
<evidence type="ECO:0000256" key="1">
    <source>
        <dbReference type="SAM" id="Coils"/>
    </source>
</evidence>
<reference evidence="3 4" key="1">
    <citation type="journal article" date="2014" name="Genome Announc.">
        <title>Draft genome sequence of the pathogenic fungus Scedosporium apiospermum.</title>
        <authorList>
            <person name="Vandeputte P."/>
            <person name="Ghamrawi S."/>
            <person name="Rechenmann M."/>
            <person name="Iltis A."/>
            <person name="Giraud S."/>
            <person name="Fleury M."/>
            <person name="Thornton C."/>
            <person name="Delhaes L."/>
            <person name="Meyer W."/>
            <person name="Papon N."/>
            <person name="Bouchara J.P."/>
        </authorList>
    </citation>
    <scope>NUCLEOTIDE SEQUENCE [LARGE SCALE GENOMIC DNA]</scope>
    <source>
        <strain evidence="3 4">IHEM 14462</strain>
    </source>
</reference>
<dbReference type="GO" id="GO:0005634">
    <property type="term" value="C:nucleus"/>
    <property type="evidence" value="ECO:0007669"/>
    <property type="project" value="TreeGrafter"/>
</dbReference>
<name>A0A084FXX4_PSEDA</name>
<dbReference type="Proteomes" id="UP000028545">
    <property type="component" value="Unassembled WGS sequence"/>
</dbReference>
<feature type="compositionally biased region" description="Basic and acidic residues" evidence="2">
    <location>
        <begin position="747"/>
        <end position="757"/>
    </location>
</feature>
<dbReference type="PANTHER" id="PTHR39597:SF1">
    <property type="entry name" value="UBA DOMAIN-CONTAINING PROTEIN RUP1"/>
    <property type="match status" value="1"/>
</dbReference>
<dbReference type="GO" id="GO:0016579">
    <property type="term" value="P:protein deubiquitination"/>
    <property type="evidence" value="ECO:0007669"/>
    <property type="project" value="TreeGrafter"/>
</dbReference>
<evidence type="ECO:0000256" key="2">
    <source>
        <dbReference type="SAM" id="MobiDB-lite"/>
    </source>
</evidence>
<sequence>MSREPSDEDIQSFLEFAGLGESDRPLATRALRQSNADANQLIAEFYDDEVAFRKKYSWDESAFTADRDGSEGPMSFHIESAPDHGSGPQILHGVVPGQDTPYYSGAAPSRPPTPTKRRSPLGPTAADDEDEDFRRALMESATEAGLKAPPQVSGVMGDLPMFGPANREEYDESQWAIVRPDNVSGSTPTPTSVYASARKRDSNTPALLLNDATTADHRIGSILTILHEIPLARNTLLEVGPPATSYGHNSEWWAGKPILPPHILARMQTSGDDGMPDLPEVVAFNHEVHRLMSFLDSSERSFGSTSVLSELVVNSWDYDEALFANLVENYGPDCIKPITHDACNFEIGPAGRLPTEDDRQVNPVNYLRLGLTEDTYTRVKTIYDVWDYELWRPALVDELDTPLEKISMTLFAEMREVLVVSVTDPFRSSKFEIPETFSPQRYLWARRKEAIGIQWMRRRAKAKRDEVEKRESPPDQPSIQDRLKSLAAEAKRAEILMKYSETSARFRAFEQSGYDRKTYPNGAADAPCDFTAEEEERYKGLRKIGEEMNRQMEQLQKEIEEIEEEKKRCAEVDKFIGSLLTDPNKSGSLTCNKYTLRGIATGKDIVYVCRRAEPTLIELADSPAAPKDQWWRLEYTGNRQMPVKAETVDFETIHNAMWDESNSLMLIYATEEAMSTPKIPLPDALQRFIKVDNRSFQKEIEQEEEATAAATAGGDVPMETLESFDMRSRSGSVDSMATNRASIGSMDSREGDFRGDEFGGMDVDDDDDLITEASQPGAGEEDAELINVESPVLGRGEQGPGLSAPLLPPPAKVDGDNKEDVPMQEMKEVSTKPIFVREQERGRQRPDQS</sequence>
<dbReference type="GO" id="GO:0005829">
    <property type="term" value="C:cytosol"/>
    <property type="evidence" value="ECO:0007669"/>
    <property type="project" value="TreeGrafter"/>
</dbReference>